<name>A0A345YIP2_9SPHN</name>
<dbReference type="Proteomes" id="UP000254508">
    <property type="component" value="Plasmid unnamed"/>
</dbReference>
<protein>
    <submittedName>
        <fullName evidence="1">Uncharacterized protein</fullName>
    </submittedName>
</protein>
<keyword evidence="2" id="KW-1185">Reference proteome</keyword>
<dbReference type="AlphaFoldDB" id="A0A345YIP2"/>
<proteinExistence type="predicted"/>
<keyword evidence="1" id="KW-0614">Plasmid</keyword>
<reference evidence="1 2" key="1">
    <citation type="submission" date="2018-07" db="EMBL/GenBank/DDBJ databases">
        <title>Genome sequence of Erythrobacter strain YH-07, an antagonistic bacterium isolated from Yellow Sea.</title>
        <authorList>
            <person name="Tang T."/>
            <person name="Liu Q."/>
            <person name="Sun X."/>
        </authorList>
    </citation>
    <scope>NUCLEOTIDE SEQUENCE [LARGE SCALE GENOMIC DNA]</scope>
    <source>
        <strain evidence="1 2">YH-07</strain>
        <plasmid evidence="1 2">unnamed</plasmid>
    </source>
</reference>
<evidence type="ECO:0000313" key="1">
    <source>
        <dbReference type="EMBL" id="AXK43794.1"/>
    </source>
</evidence>
<accession>A0A345YIP2</accession>
<organism evidence="1 2">
    <name type="scientific">Erythrobacter aureus</name>
    <dbReference type="NCBI Taxonomy" id="2182384"/>
    <lineage>
        <taxon>Bacteria</taxon>
        <taxon>Pseudomonadati</taxon>
        <taxon>Pseudomonadota</taxon>
        <taxon>Alphaproteobacteria</taxon>
        <taxon>Sphingomonadales</taxon>
        <taxon>Erythrobacteraceae</taxon>
        <taxon>Erythrobacter/Porphyrobacter group</taxon>
        <taxon>Erythrobacter</taxon>
    </lineage>
</organism>
<sequence length="161" mass="18115">MGHRSRNTNPRFHFSAYWRAWSLLLSTNCEAKPGYGPTVEIDLSPINNDESRVRLLNVRRHCTDLGRGDRRVNELPVEIAEQFVHIVGEEVASFILNTDASELLSLIDFEKYHAVQTGGASLYNVIRDDVAHLLPKPAATTTRIQPVAGSKPSKHHVRHAR</sequence>
<dbReference type="RefSeq" id="WP_115418107.1">
    <property type="nucleotide sequence ID" value="NZ_CP031358.1"/>
</dbReference>
<dbReference type="KEGG" id="err:DVR09_15165"/>
<gene>
    <name evidence="1" type="ORF">DVR09_15165</name>
</gene>
<geneLocation type="plasmid" evidence="1 2">
    <name>unnamed</name>
</geneLocation>
<dbReference type="EMBL" id="CP031358">
    <property type="protein sequence ID" value="AXK43794.1"/>
    <property type="molecule type" value="Genomic_DNA"/>
</dbReference>
<evidence type="ECO:0000313" key="2">
    <source>
        <dbReference type="Proteomes" id="UP000254508"/>
    </source>
</evidence>
<dbReference type="OrthoDB" id="7605509at2"/>